<keyword evidence="2" id="KW-0805">Transcription regulation</keyword>
<evidence type="ECO:0000256" key="3">
    <source>
        <dbReference type="ARBA" id="ARBA00023125"/>
    </source>
</evidence>
<dbReference type="InterPro" id="IPR036388">
    <property type="entry name" value="WH-like_DNA-bd_sf"/>
</dbReference>
<dbReference type="InterPro" id="IPR037402">
    <property type="entry name" value="YidZ_PBP2"/>
</dbReference>
<dbReference type="PANTHER" id="PTHR30118">
    <property type="entry name" value="HTH-TYPE TRANSCRIPTIONAL REGULATOR LEUO-RELATED"/>
    <property type="match status" value="1"/>
</dbReference>
<evidence type="ECO:0000256" key="2">
    <source>
        <dbReference type="ARBA" id="ARBA00023015"/>
    </source>
</evidence>
<evidence type="ECO:0000313" key="6">
    <source>
        <dbReference type="EMBL" id="PSB39532.1"/>
    </source>
</evidence>
<organism evidence="6 7">
    <name type="scientific">Aphanothece cf. minutissima CCALA 015</name>
    <dbReference type="NCBI Taxonomy" id="2107695"/>
    <lineage>
        <taxon>Bacteria</taxon>
        <taxon>Bacillati</taxon>
        <taxon>Cyanobacteriota</taxon>
        <taxon>Cyanophyceae</taxon>
        <taxon>Oscillatoriophycideae</taxon>
        <taxon>Chroococcales</taxon>
        <taxon>Aphanothecaceae</taxon>
        <taxon>Aphanothece</taxon>
    </lineage>
</organism>
<dbReference type="Pfam" id="PF00126">
    <property type="entry name" value="HTH_1"/>
    <property type="match status" value="1"/>
</dbReference>
<evidence type="ECO:0000259" key="5">
    <source>
        <dbReference type="PROSITE" id="PS50931"/>
    </source>
</evidence>
<dbReference type="CDD" id="cd08417">
    <property type="entry name" value="PBP2_Nitroaromatics_like"/>
    <property type="match status" value="1"/>
</dbReference>
<evidence type="ECO:0000256" key="1">
    <source>
        <dbReference type="ARBA" id="ARBA00009437"/>
    </source>
</evidence>
<comment type="caution">
    <text evidence="6">The sequence shown here is derived from an EMBL/GenBank/DDBJ whole genome shotgun (WGS) entry which is preliminary data.</text>
</comment>
<proteinExistence type="inferred from homology"/>
<gene>
    <name evidence="6" type="ORF">C7B81_02510</name>
</gene>
<feature type="domain" description="HTH lysR-type" evidence="5">
    <location>
        <begin position="9"/>
        <end position="66"/>
    </location>
</feature>
<keyword evidence="3" id="KW-0238">DNA-binding</keyword>
<dbReference type="InterPro" id="IPR036390">
    <property type="entry name" value="WH_DNA-bd_sf"/>
</dbReference>
<dbReference type="PRINTS" id="PR00039">
    <property type="entry name" value="HTHLYSR"/>
</dbReference>
<dbReference type="Pfam" id="PF03466">
    <property type="entry name" value="LysR_substrate"/>
    <property type="match status" value="1"/>
</dbReference>
<protein>
    <submittedName>
        <fullName evidence="6">LysR family transcriptional regulator</fullName>
    </submittedName>
</protein>
<keyword evidence="4" id="KW-0804">Transcription</keyword>
<dbReference type="PANTHER" id="PTHR30118:SF15">
    <property type="entry name" value="TRANSCRIPTIONAL REGULATORY PROTEIN"/>
    <property type="match status" value="1"/>
</dbReference>
<dbReference type="EMBL" id="PVWP01000001">
    <property type="protein sequence ID" value="PSB39532.1"/>
    <property type="molecule type" value="Genomic_DNA"/>
</dbReference>
<keyword evidence="7" id="KW-1185">Reference proteome</keyword>
<evidence type="ECO:0000256" key="4">
    <source>
        <dbReference type="ARBA" id="ARBA00023163"/>
    </source>
</evidence>
<dbReference type="SUPFAM" id="SSF46785">
    <property type="entry name" value="Winged helix' DNA-binding domain"/>
    <property type="match status" value="1"/>
</dbReference>
<comment type="similarity">
    <text evidence="1">Belongs to the LysR transcriptional regulatory family.</text>
</comment>
<name>A0ABX5FEN6_9CHRO</name>
<evidence type="ECO:0000313" key="7">
    <source>
        <dbReference type="Proteomes" id="UP000238218"/>
    </source>
</evidence>
<dbReference type="InterPro" id="IPR050389">
    <property type="entry name" value="LysR-type_TF"/>
</dbReference>
<dbReference type="Proteomes" id="UP000238218">
    <property type="component" value="Unassembled WGS sequence"/>
</dbReference>
<reference evidence="6 7" key="1">
    <citation type="submission" date="2018-03" db="EMBL/GenBank/DDBJ databases">
        <title>The ancient ancestry and fast evolution of plastids.</title>
        <authorList>
            <person name="Moore K.R."/>
            <person name="Magnabosco C."/>
            <person name="Momper L."/>
            <person name="Gold D.A."/>
            <person name="Bosak T."/>
            <person name="Fournier G.P."/>
        </authorList>
    </citation>
    <scope>NUCLEOTIDE SEQUENCE [LARGE SCALE GENOMIC DNA]</scope>
    <source>
        <strain evidence="6 7">CCALA 015</strain>
    </source>
</reference>
<dbReference type="InterPro" id="IPR000847">
    <property type="entry name" value="LysR_HTH_N"/>
</dbReference>
<dbReference type="SUPFAM" id="SSF53850">
    <property type="entry name" value="Periplasmic binding protein-like II"/>
    <property type="match status" value="1"/>
</dbReference>
<dbReference type="Gene3D" id="3.40.190.10">
    <property type="entry name" value="Periplasmic binding protein-like II"/>
    <property type="match status" value="2"/>
</dbReference>
<sequence>MKSISLAAIDLNLLVAFEALLDQRSVTKAAEQLQIGQPAMSAALSRLRLLFEDELFVRLGRQMQPTLKAQAIAPSLLAALQQIRQTITASQTFDPPSSDRTFAIGSSDYTSFVLVPQLLELRQKAAPSINFRMIGFEKDSVGDLLEQGEIDVAVGVFPDPPRKTKWEPIFEERFVGIARQGHPALQQGMISVEVFAQLSHALTTLRRDSTGALDKALNENGLERQIAFTTPHMMVLPFAIASSDLVAALPQRIALRLASVCDLTVFELPIRTKPWTVSMLWSTLSDQDEANRWLRDAIKAIAQQIWASTDIGCVPTKY</sequence>
<dbReference type="Gene3D" id="1.10.10.10">
    <property type="entry name" value="Winged helix-like DNA-binding domain superfamily/Winged helix DNA-binding domain"/>
    <property type="match status" value="1"/>
</dbReference>
<dbReference type="PROSITE" id="PS50931">
    <property type="entry name" value="HTH_LYSR"/>
    <property type="match status" value="1"/>
</dbReference>
<accession>A0ABX5FEN6</accession>
<dbReference type="InterPro" id="IPR005119">
    <property type="entry name" value="LysR_subst-bd"/>
</dbReference>